<reference evidence="1" key="1">
    <citation type="submission" date="2023-07" db="EMBL/GenBank/DDBJ databases">
        <title>Sequencing the genomes of 1000 actinobacteria strains.</title>
        <authorList>
            <person name="Klenk H.-P."/>
        </authorList>
    </citation>
    <scope>NUCLEOTIDE SEQUENCE</scope>
    <source>
        <strain evidence="1">DSM 44707</strain>
    </source>
</reference>
<evidence type="ECO:0000313" key="2">
    <source>
        <dbReference type="Proteomes" id="UP001183643"/>
    </source>
</evidence>
<name>A0AAE3YLI8_9ACTN</name>
<sequence length="93" mass="9981">MDRLIVMRVSQHTGGCCDAGRAAPQQRVGRAGKGTAVAMFVDRHDGILETLGELTAGTLDFQMLIPADEVRGCTAFTTANWSSLRLAADSCRR</sequence>
<comment type="caution">
    <text evidence="1">The sequence shown here is derived from an EMBL/GenBank/DDBJ whole genome shotgun (WGS) entry which is preliminary data.</text>
</comment>
<keyword evidence="2" id="KW-1185">Reference proteome</keyword>
<accession>A0AAE3YLI8</accession>
<protein>
    <submittedName>
        <fullName evidence="1">Uncharacterized protein</fullName>
    </submittedName>
</protein>
<evidence type="ECO:0000313" key="1">
    <source>
        <dbReference type="EMBL" id="MDR7274727.1"/>
    </source>
</evidence>
<dbReference type="Proteomes" id="UP001183643">
    <property type="component" value="Unassembled WGS sequence"/>
</dbReference>
<proteinExistence type="predicted"/>
<organism evidence="1 2">
    <name type="scientific">Catenuloplanes atrovinosus</name>
    <dbReference type="NCBI Taxonomy" id="137266"/>
    <lineage>
        <taxon>Bacteria</taxon>
        <taxon>Bacillati</taxon>
        <taxon>Actinomycetota</taxon>
        <taxon>Actinomycetes</taxon>
        <taxon>Micromonosporales</taxon>
        <taxon>Micromonosporaceae</taxon>
        <taxon>Catenuloplanes</taxon>
    </lineage>
</organism>
<gene>
    <name evidence="1" type="ORF">J2S41_001505</name>
</gene>
<dbReference type="RefSeq" id="WP_310364761.1">
    <property type="nucleotide sequence ID" value="NZ_JAVDYB010000001.1"/>
</dbReference>
<dbReference type="AlphaFoldDB" id="A0AAE3YLI8"/>
<dbReference type="EMBL" id="JAVDYB010000001">
    <property type="protein sequence ID" value="MDR7274727.1"/>
    <property type="molecule type" value="Genomic_DNA"/>
</dbReference>